<dbReference type="Pfam" id="PF02515">
    <property type="entry name" value="CoA_transf_3"/>
    <property type="match status" value="1"/>
</dbReference>
<proteinExistence type="inferred from homology"/>
<dbReference type="PANTHER" id="PTHR48207">
    <property type="entry name" value="SUCCINATE--HYDROXYMETHYLGLUTARATE COA-TRANSFERASE"/>
    <property type="match status" value="1"/>
</dbReference>
<dbReference type="InterPro" id="IPR044855">
    <property type="entry name" value="CoA-Trfase_III_dom3_sf"/>
</dbReference>
<evidence type="ECO:0000256" key="1">
    <source>
        <dbReference type="ARBA" id="ARBA00008383"/>
    </source>
</evidence>
<keyword evidence="4" id="KW-1185">Reference proteome</keyword>
<organism evidence="3 4">
    <name type="scientific">Hondaea fermentalgiana</name>
    <dbReference type="NCBI Taxonomy" id="2315210"/>
    <lineage>
        <taxon>Eukaryota</taxon>
        <taxon>Sar</taxon>
        <taxon>Stramenopiles</taxon>
        <taxon>Bigyra</taxon>
        <taxon>Labyrinthulomycetes</taxon>
        <taxon>Thraustochytrida</taxon>
        <taxon>Thraustochytriidae</taxon>
        <taxon>Hondaea</taxon>
    </lineage>
</organism>
<dbReference type="Proteomes" id="UP000241890">
    <property type="component" value="Unassembled WGS sequence"/>
</dbReference>
<protein>
    <submittedName>
        <fullName evidence="3">Succinate--hydroxymethylglutarate CoA-transferase</fullName>
    </submittedName>
</protein>
<dbReference type="InterPro" id="IPR050483">
    <property type="entry name" value="CoA-transferase_III_domain"/>
</dbReference>
<dbReference type="Gene3D" id="3.30.1540.10">
    <property type="entry name" value="formyl-coa transferase, domain 3"/>
    <property type="match status" value="1"/>
</dbReference>
<name>A0A2R5GII2_9STRA</name>
<dbReference type="InterPro" id="IPR023606">
    <property type="entry name" value="CoA-Trfase_III_dom_1_sf"/>
</dbReference>
<sequence length="459" mass="49463">MMLHRGGAARLRVRLAGASGGVDAAKNAAAAKMLSTTAEDGAKEERKPQGPLAGVRVIEVGNFIAGPQAGTILAYYGAECIKIEPPGGDQVRKFRNVDPTGTSWWWRSIGRNKKSIELDLKKPGAQQLVRDLCKDADVLLENFRPGKMESWGLGPDDIAKVNDLVYTRVSGYGQDGPYAPRPGFASSCEAMGGFRYVNGFPDRPSVRPNLSLGDTLAGIHGAMGTAMALFARQKGSNPDAKFQVVDASIFESVWQIMEGVLPDYDGEGLVREPSGSTVTGIVPTNTYPTSDGKAVVIGSNSNALFKRLMLQIGRPDIAEDEKYSDNQKRVEHQEYLDKVIGDWAQQHTAQEVMDCVNKAQVPNGLIYSIEDIVDDPQYKARGMIEEVHVPALNRNLKIPGMAPKFSKTPGATLWPGAELGEHTQEILDLVGYTPEQIQALTDEGALLWPTGAGPSSASA</sequence>
<reference evidence="3 4" key="1">
    <citation type="submission" date="2017-12" db="EMBL/GenBank/DDBJ databases">
        <title>Sequencing, de novo assembly and annotation of complete genome of a new Thraustochytrid species, strain FCC1311.</title>
        <authorList>
            <person name="Sedici K."/>
            <person name="Godart F."/>
            <person name="Aiese Cigliano R."/>
            <person name="Sanseverino W."/>
            <person name="Barakat M."/>
            <person name="Ortet P."/>
            <person name="Marechal E."/>
            <person name="Cagnac O."/>
            <person name="Amato A."/>
        </authorList>
    </citation>
    <scope>NUCLEOTIDE SEQUENCE [LARGE SCALE GENOMIC DNA]</scope>
</reference>
<dbReference type="PANTHER" id="PTHR48207:SF3">
    <property type="entry name" value="SUCCINATE--HYDROXYMETHYLGLUTARATE COA-TRANSFERASE"/>
    <property type="match status" value="1"/>
</dbReference>
<keyword evidence="2 3" id="KW-0808">Transferase</keyword>
<evidence type="ECO:0000256" key="2">
    <source>
        <dbReference type="ARBA" id="ARBA00022679"/>
    </source>
</evidence>
<comment type="similarity">
    <text evidence="1">Belongs to the CoA-transferase III family.</text>
</comment>
<dbReference type="InterPro" id="IPR003673">
    <property type="entry name" value="CoA-Trfase_fam_III"/>
</dbReference>
<dbReference type="AlphaFoldDB" id="A0A2R5GII2"/>
<comment type="caution">
    <text evidence="3">The sequence shown here is derived from an EMBL/GenBank/DDBJ whole genome shotgun (WGS) entry which is preliminary data.</text>
</comment>
<dbReference type="SUPFAM" id="SSF89796">
    <property type="entry name" value="CoA-transferase family III (CaiB/BaiF)"/>
    <property type="match status" value="1"/>
</dbReference>
<gene>
    <name evidence="3" type="ORF">FCC1311_095131</name>
</gene>
<dbReference type="OrthoDB" id="5863171at2759"/>
<evidence type="ECO:0000313" key="4">
    <source>
        <dbReference type="Proteomes" id="UP000241890"/>
    </source>
</evidence>
<dbReference type="EMBL" id="BEYU01000059">
    <property type="protein sequence ID" value="GBG29538.1"/>
    <property type="molecule type" value="Genomic_DNA"/>
</dbReference>
<accession>A0A2R5GII2</accession>
<dbReference type="InParanoid" id="A0A2R5GII2"/>
<dbReference type="GO" id="GO:0008410">
    <property type="term" value="F:CoA-transferase activity"/>
    <property type="evidence" value="ECO:0007669"/>
    <property type="project" value="TreeGrafter"/>
</dbReference>
<dbReference type="Gene3D" id="3.40.50.10540">
    <property type="entry name" value="Crotonobetainyl-coa:carnitine coa-transferase, domain 1"/>
    <property type="match status" value="1"/>
</dbReference>
<evidence type="ECO:0000313" key="3">
    <source>
        <dbReference type="EMBL" id="GBG29538.1"/>
    </source>
</evidence>